<dbReference type="STRING" id="4829.A0A163JZ36"/>
<evidence type="ECO:0000313" key="3">
    <source>
        <dbReference type="Proteomes" id="UP000078561"/>
    </source>
</evidence>
<accession>A0A163JZ36</accession>
<dbReference type="PANTHER" id="PTHR28052:SF1">
    <property type="entry name" value="UPF0545 PROTEIN C22ORF39"/>
    <property type="match status" value="1"/>
</dbReference>
<protein>
    <submittedName>
        <fullName evidence="2">Uncharacterized protein</fullName>
    </submittedName>
</protein>
<dbReference type="InterPro" id="IPR021475">
    <property type="entry name" value="Pants/Emi1-like"/>
</dbReference>
<dbReference type="Proteomes" id="UP000078561">
    <property type="component" value="Unassembled WGS sequence"/>
</dbReference>
<dbReference type="AlphaFoldDB" id="A0A163JZ36"/>
<evidence type="ECO:0000313" key="2">
    <source>
        <dbReference type="EMBL" id="SAM05546.1"/>
    </source>
</evidence>
<evidence type="ECO:0000256" key="1">
    <source>
        <dbReference type="SAM" id="MobiDB-lite"/>
    </source>
</evidence>
<dbReference type="PANTHER" id="PTHR28052">
    <property type="entry name" value="UPF0545 PROTEIN C22ORF39"/>
    <property type="match status" value="1"/>
</dbReference>
<dbReference type="InParanoid" id="A0A163JZ36"/>
<organism evidence="2">
    <name type="scientific">Absidia glauca</name>
    <name type="common">Pin mould</name>
    <dbReference type="NCBI Taxonomy" id="4829"/>
    <lineage>
        <taxon>Eukaryota</taxon>
        <taxon>Fungi</taxon>
        <taxon>Fungi incertae sedis</taxon>
        <taxon>Mucoromycota</taxon>
        <taxon>Mucoromycotina</taxon>
        <taxon>Mucoromycetes</taxon>
        <taxon>Mucorales</taxon>
        <taxon>Cunninghamellaceae</taxon>
        <taxon>Absidia</taxon>
    </lineage>
</organism>
<gene>
    <name evidence="2" type="primary">ABSGL_11421.1 scaffold 12295</name>
</gene>
<feature type="region of interest" description="Disordered" evidence="1">
    <location>
        <begin position="92"/>
        <end position="113"/>
    </location>
</feature>
<reference evidence="2" key="1">
    <citation type="submission" date="2016-04" db="EMBL/GenBank/DDBJ databases">
        <authorList>
            <person name="Evans L.H."/>
            <person name="Alamgir A."/>
            <person name="Owens N."/>
            <person name="Weber N.D."/>
            <person name="Virtaneva K."/>
            <person name="Barbian K."/>
            <person name="Babar A."/>
            <person name="Rosenke K."/>
        </authorList>
    </citation>
    <scope>NUCLEOTIDE SEQUENCE [LARGE SCALE GENOMIC DNA]</scope>
    <source>
        <strain evidence="2">CBS 101.48</strain>
    </source>
</reference>
<sequence length="113" mass="13094">MTPPPAETEHDEDTAAFFEEIENNQGKEFSTCSASDAFNQVWQCYSLRSQALNYYRYGSKKDCGAKYDDFKFCLSTKTKSASVADAMIRKREEEKRLDKQKQRSSEDVWELHA</sequence>
<dbReference type="OrthoDB" id="2017405at2759"/>
<dbReference type="OMA" id="QMAMCLT"/>
<keyword evidence="3" id="KW-1185">Reference proteome</keyword>
<dbReference type="Pfam" id="PF11326">
    <property type="entry name" value="PANTS-like"/>
    <property type="match status" value="1"/>
</dbReference>
<proteinExistence type="predicted"/>
<dbReference type="EMBL" id="LT554468">
    <property type="protein sequence ID" value="SAM05546.1"/>
    <property type="molecule type" value="Genomic_DNA"/>
</dbReference>
<name>A0A163JZ36_ABSGL</name>